<reference evidence="3" key="1">
    <citation type="submission" date="2015-10" db="EMBL/GenBank/DDBJ databases">
        <title>EvidentialGene: Evidence-directed Construction of Complete mRNA Transcriptomes without Genomes.</title>
        <authorList>
            <person name="Gilbert D.G."/>
        </authorList>
    </citation>
    <scope>NUCLEOTIDE SEQUENCE</scope>
</reference>
<name>A0A0P6GK37_9CRUS</name>
<evidence type="ECO:0000313" key="3">
    <source>
        <dbReference type="EMBL" id="JAN62465.1"/>
    </source>
</evidence>
<dbReference type="GO" id="GO:0008061">
    <property type="term" value="F:chitin binding"/>
    <property type="evidence" value="ECO:0007669"/>
    <property type="project" value="InterPro"/>
</dbReference>
<dbReference type="SUPFAM" id="SSF57625">
    <property type="entry name" value="Invertebrate chitin-binding proteins"/>
    <property type="match status" value="1"/>
</dbReference>
<dbReference type="EMBL" id="GDIQ01057487">
    <property type="protein sequence ID" value="JAN37250.1"/>
    <property type="molecule type" value="Transcribed_RNA"/>
</dbReference>
<dbReference type="PANTHER" id="PTHR22933">
    <property type="entry name" value="FI18007P1-RELATED"/>
    <property type="match status" value="1"/>
</dbReference>
<dbReference type="SMART" id="SM00494">
    <property type="entry name" value="ChtBD2"/>
    <property type="match status" value="1"/>
</dbReference>
<dbReference type="InterPro" id="IPR002557">
    <property type="entry name" value="Chitin-bd_dom"/>
</dbReference>
<feature type="chain" id="PRO_5007425162" description="Chitin-binding type-2 domain-containing protein" evidence="1">
    <location>
        <begin position="22"/>
        <end position="619"/>
    </location>
</feature>
<keyword evidence="1" id="KW-0732">Signal</keyword>
<dbReference type="Gene3D" id="2.170.140.10">
    <property type="entry name" value="Chitin binding domain"/>
    <property type="match status" value="1"/>
</dbReference>
<feature type="signal peptide" evidence="1">
    <location>
        <begin position="1"/>
        <end position="21"/>
    </location>
</feature>
<accession>A0A0P6GK37</accession>
<dbReference type="PANTHER" id="PTHR22933:SF43">
    <property type="entry name" value="LP10131P"/>
    <property type="match status" value="1"/>
</dbReference>
<dbReference type="PROSITE" id="PS50940">
    <property type="entry name" value="CHIT_BIND_II"/>
    <property type="match status" value="1"/>
</dbReference>
<dbReference type="AlphaFoldDB" id="A0A0P6GK37"/>
<dbReference type="Pfam" id="PF01607">
    <property type="entry name" value="CBM_14"/>
    <property type="match status" value="1"/>
</dbReference>
<dbReference type="OrthoDB" id="10052888at2759"/>
<dbReference type="GO" id="GO:0005576">
    <property type="term" value="C:extracellular region"/>
    <property type="evidence" value="ECO:0007669"/>
    <property type="project" value="InterPro"/>
</dbReference>
<evidence type="ECO:0000256" key="1">
    <source>
        <dbReference type="SAM" id="SignalP"/>
    </source>
</evidence>
<dbReference type="InterPro" id="IPR036508">
    <property type="entry name" value="Chitin-bd_dom_sf"/>
</dbReference>
<organism evidence="3">
    <name type="scientific">Daphnia magna</name>
    <dbReference type="NCBI Taxonomy" id="35525"/>
    <lineage>
        <taxon>Eukaryota</taxon>
        <taxon>Metazoa</taxon>
        <taxon>Ecdysozoa</taxon>
        <taxon>Arthropoda</taxon>
        <taxon>Crustacea</taxon>
        <taxon>Branchiopoda</taxon>
        <taxon>Diplostraca</taxon>
        <taxon>Cladocera</taxon>
        <taxon>Anomopoda</taxon>
        <taxon>Daphniidae</taxon>
        <taxon>Daphnia</taxon>
    </lineage>
</organism>
<sequence length="619" mass="67046">MNFASLCLGVFLYSLSAVIDCAIVEGNKTPGELQRQSTRIGRKLLATADYPTFPVVPPTAFRCSPGNPGYFADTEGLCQVFHLCQIDGRHDSFLCPNGTLFNQKHFVCDWWYNVDCAAAPSLYILNEVFRQQHLSGREQANVHPHSVNKFVNPEASIQSYDVPSTISAARPETIASTNRNQQAVTATIARGQSPTVSHQQYSTQFVNVGDKYGSKIPGVNRMGGLDTVLLQNQIINRERDDSTAPVTTQQVLLEFTEATPTTTEPFNEDQFGSHLKLQLGVEEELTVIPVTTNAAFFSENHNVGATFLTLPNKDSLVKPGEKLAESSDAAVESVHSILTENDQLNEELSTFQPNLADVQTSAVVVTLNSLSERDFDDEYRTTTPLTSPTTDLAAHFLQVPTNATEESTEDIASINKVNTANAAVDFSESNFVTGLEATTFPTISFNTDDVQTLPEVKTTTAPAFIEPPIVEGLNFNVIADSQPLDLETEITDDSVTTVVPDVNIQQVFASAFAESSSGDDNINASFSNSSSHFALTTETISESTTSPNTEATPELSTTVASIKGDGAVASSLIANSDGKKTLYEKLKPVIVGDDRPNIPAIYGRKIPRIGNKLAKFIVN</sequence>
<evidence type="ECO:0000259" key="2">
    <source>
        <dbReference type="PROSITE" id="PS50940"/>
    </source>
</evidence>
<protein>
    <recommendedName>
        <fullName evidence="2">Chitin-binding type-2 domain-containing protein</fullName>
    </recommendedName>
</protein>
<feature type="domain" description="Chitin-binding type-2" evidence="2">
    <location>
        <begin position="60"/>
        <end position="118"/>
    </location>
</feature>
<dbReference type="InterPro" id="IPR052976">
    <property type="entry name" value="Scoloptoxin-like"/>
</dbReference>
<dbReference type="EMBL" id="GDIQ01032272">
    <property type="protein sequence ID" value="JAN62465.1"/>
    <property type="molecule type" value="Transcribed_RNA"/>
</dbReference>
<proteinExistence type="predicted"/>